<feature type="compositionally biased region" description="Polar residues" evidence="1">
    <location>
        <begin position="209"/>
        <end position="223"/>
    </location>
</feature>
<dbReference type="InParanoid" id="G8Y0L0"/>
<dbReference type="OrthoDB" id="2445133at2759"/>
<dbReference type="HOGENOM" id="CLU_490910_0_0_1"/>
<gene>
    <name evidence="3" type="primary">Piso0_004847</name>
    <name evidence="3" type="ORF">GNLVRS01_PISO0N02433g</name>
</gene>
<evidence type="ECO:0000313" key="4">
    <source>
        <dbReference type="Proteomes" id="UP000005222"/>
    </source>
</evidence>
<evidence type="ECO:0000259" key="2">
    <source>
        <dbReference type="PROSITE" id="PS50033"/>
    </source>
</evidence>
<feature type="region of interest" description="Disordered" evidence="1">
    <location>
        <begin position="127"/>
        <end position="225"/>
    </location>
</feature>
<dbReference type="STRING" id="559304.G8Y0L0"/>
<keyword evidence="4" id="KW-1185">Reference proteome</keyword>
<evidence type="ECO:0000313" key="3">
    <source>
        <dbReference type="EMBL" id="CCE86363.1"/>
    </source>
</evidence>
<dbReference type="InterPro" id="IPR001012">
    <property type="entry name" value="UBX_dom"/>
</dbReference>
<dbReference type="CDD" id="cd01767">
    <property type="entry name" value="UBX"/>
    <property type="match status" value="1"/>
</dbReference>
<feature type="compositionally biased region" description="Polar residues" evidence="1">
    <location>
        <begin position="452"/>
        <end position="469"/>
    </location>
</feature>
<proteinExistence type="predicted"/>
<dbReference type="PANTHER" id="PTHR46424:SF1">
    <property type="entry name" value="UBX DOMAIN-CONTAINING PROTEIN 4"/>
    <property type="match status" value="1"/>
</dbReference>
<dbReference type="Pfam" id="PF23187">
    <property type="entry name" value="UBX7_N"/>
    <property type="match status" value="1"/>
</dbReference>
<evidence type="ECO:0000256" key="1">
    <source>
        <dbReference type="SAM" id="MobiDB-lite"/>
    </source>
</evidence>
<organism evidence="3 4">
    <name type="scientific">Pichia sorbitophila (strain ATCC MYA-4447 / BCRC 22081 / CBS 7064 / NBRC 10061 / NRRL Y-12695)</name>
    <name type="common">Hybrid yeast</name>
    <dbReference type="NCBI Taxonomy" id="559304"/>
    <lineage>
        <taxon>Eukaryota</taxon>
        <taxon>Fungi</taxon>
        <taxon>Dikarya</taxon>
        <taxon>Ascomycota</taxon>
        <taxon>Saccharomycotina</taxon>
        <taxon>Pichiomycetes</taxon>
        <taxon>Debaryomycetaceae</taxon>
        <taxon>Millerozyma</taxon>
    </lineage>
</organism>
<sequence>MTTNTTWKSVFDTDVATAVRTSLSSDKSLFILLTEHSDKSEWFIERYIDQSRSGSGRVPLDLIKNNFVCLRVETQTKEFEFFREIFRTAVAPSIYIMRKGQLLDVFTKENSADQLLHRIHSVVSGGDAGAEMPSHASYGAEPSVSAPRAECASTTGGSVLNPSEVDATSEEKRPDKTLKQQQADEQHSATVDSSKLAGNSTQRKKKTNIGLTQRNTQKDVTSSNRKRKRYDSCILSIKLFDGRSITKEFSPDSTLENVRDWLEHETESKELTNTSSSLPSFATSGYPQIVDYVFHSPASSRKVYTSDEERRTLAQLDLTPRSALILQKVYGDFPPTRSEFPSMNGIWNTVKTSAGKVCSAVYSFFDYGVEASSEIPAFTSLEEDNKDNTRDVTRESSPFITDHADHTVPSGSSVGNEISMGQPQKGDSTKVLSIDTNNDTHCTEEEDKASGASGTFADSSVVKNISSPSFRGRPMSPQPASTISLSSHVETIHENADVQHTVANKD</sequence>
<dbReference type="EMBL" id="FO082046">
    <property type="protein sequence ID" value="CCE86363.1"/>
    <property type="molecule type" value="Genomic_DNA"/>
</dbReference>
<dbReference type="SMART" id="SM00166">
    <property type="entry name" value="UBX"/>
    <property type="match status" value="1"/>
</dbReference>
<dbReference type="AlphaFoldDB" id="G8Y0L0"/>
<feature type="region of interest" description="Disordered" evidence="1">
    <location>
        <begin position="401"/>
        <end position="482"/>
    </location>
</feature>
<protein>
    <submittedName>
        <fullName evidence="3">Piso0_004847 protein</fullName>
    </submittedName>
</protein>
<feature type="compositionally biased region" description="Polar residues" evidence="1">
    <location>
        <begin position="409"/>
        <end position="440"/>
    </location>
</feature>
<dbReference type="Gene3D" id="3.10.20.90">
    <property type="entry name" value="Phosphatidylinositol 3-kinase Catalytic Subunit, Chain A, domain 1"/>
    <property type="match status" value="1"/>
</dbReference>
<dbReference type="PANTHER" id="PTHR46424">
    <property type="entry name" value="UBX DOMAIN-CONTAINING PROTEIN 4"/>
    <property type="match status" value="1"/>
</dbReference>
<dbReference type="InterPro" id="IPR029071">
    <property type="entry name" value="Ubiquitin-like_domsf"/>
</dbReference>
<dbReference type="Proteomes" id="UP000005222">
    <property type="component" value="Chromosome N"/>
</dbReference>
<dbReference type="PROSITE" id="PS50033">
    <property type="entry name" value="UBX"/>
    <property type="match status" value="1"/>
</dbReference>
<feature type="domain" description="UBX" evidence="2">
    <location>
        <begin position="228"/>
        <end position="326"/>
    </location>
</feature>
<dbReference type="FunCoup" id="G8Y0L0">
    <property type="interactions" value="241"/>
</dbReference>
<feature type="compositionally biased region" description="Basic and acidic residues" evidence="1">
    <location>
        <begin position="169"/>
        <end position="187"/>
    </location>
</feature>
<dbReference type="GO" id="GO:0005783">
    <property type="term" value="C:endoplasmic reticulum"/>
    <property type="evidence" value="ECO:0007669"/>
    <property type="project" value="TreeGrafter"/>
</dbReference>
<feature type="compositionally biased region" description="Polar residues" evidence="1">
    <location>
        <begin position="152"/>
        <end position="161"/>
    </location>
</feature>
<name>G8Y0L0_PICSO</name>
<dbReference type="OMA" id="NDVRTWV"/>
<dbReference type="Pfam" id="PF00789">
    <property type="entry name" value="UBX"/>
    <property type="match status" value="1"/>
</dbReference>
<reference evidence="3 4" key="1">
    <citation type="journal article" date="2012" name="G3 (Bethesda)">
        <title>Pichia sorbitophila, an interspecies yeast hybrid reveals early steps of genome resolution following polyploidization.</title>
        <authorList>
            <person name="Leh Louis V."/>
            <person name="Despons L."/>
            <person name="Friedrich A."/>
            <person name="Martin T."/>
            <person name="Durrens P."/>
            <person name="Casaregola S."/>
            <person name="Neuveglise C."/>
            <person name="Fairhead C."/>
            <person name="Marck C."/>
            <person name="Cruz J.A."/>
            <person name="Straub M.L."/>
            <person name="Kugler V."/>
            <person name="Sacerdot C."/>
            <person name="Uzunov Z."/>
            <person name="Thierry A."/>
            <person name="Weiss S."/>
            <person name="Bleykasten C."/>
            <person name="De Montigny J."/>
            <person name="Jacques N."/>
            <person name="Jung P."/>
            <person name="Lemaire M."/>
            <person name="Mallet S."/>
            <person name="Morel G."/>
            <person name="Richard G.F."/>
            <person name="Sarkar A."/>
            <person name="Savel G."/>
            <person name="Schacherer J."/>
            <person name="Seret M.L."/>
            <person name="Talla E."/>
            <person name="Samson G."/>
            <person name="Jubin C."/>
            <person name="Poulain J."/>
            <person name="Vacherie B."/>
            <person name="Barbe V."/>
            <person name="Pelletier E."/>
            <person name="Sherman D.J."/>
            <person name="Westhof E."/>
            <person name="Weissenbach J."/>
            <person name="Baret P.V."/>
            <person name="Wincker P."/>
            <person name="Gaillardin C."/>
            <person name="Dujon B."/>
            <person name="Souciet J.L."/>
        </authorList>
    </citation>
    <scope>NUCLEOTIDE SEQUENCE [LARGE SCALE GENOMIC DNA]</scope>
    <source>
        <strain evidence="4">ATCC MYA-4447 / BCRC 22081 / CBS 7064 / NBRC 10061 / NRRL Y-12695</strain>
    </source>
</reference>
<dbReference type="SUPFAM" id="SSF54236">
    <property type="entry name" value="Ubiquitin-like"/>
    <property type="match status" value="1"/>
</dbReference>
<feature type="compositionally biased region" description="Polar residues" evidence="1">
    <location>
        <begin position="188"/>
        <end position="201"/>
    </location>
</feature>
<dbReference type="eggNOG" id="KOG2689">
    <property type="taxonomic scope" value="Eukaryota"/>
</dbReference>
<accession>G8Y0L0</accession>
<dbReference type="GO" id="GO:0036503">
    <property type="term" value="P:ERAD pathway"/>
    <property type="evidence" value="ECO:0007669"/>
    <property type="project" value="TreeGrafter"/>
</dbReference>